<feature type="domain" description="Metallo-beta-lactamase" evidence="1">
    <location>
        <begin position="13"/>
        <end position="224"/>
    </location>
</feature>
<keyword evidence="2" id="KW-0540">Nuclease</keyword>
<keyword evidence="2" id="KW-0378">Hydrolase</keyword>
<keyword evidence="2" id="KW-0269">Exonuclease</keyword>
<dbReference type="EMBL" id="FNPI01000018">
    <property type="protein sequence ID" value="SDZ57437.1"/>
    <property type="molecule type" value="Genomic_DNA"/>
</dbReference>
<dbReference type="GO" id="GO:0004521">
    <property type="term" value="F:RNA endonuclease activity"/>
    <property type="evidence" value="ECO:0007669"/>
    <property type="project" value="TreeGrafter"/>
</dbReference>
<evidence type="ECO:0000313" key="3">
    <source>
        <dbReference type="Proteomes" id="UP000198935"/>
    </source>
</evidence>
<sequence length="396" mass="45398">MNFTALGGVGEYGRACFLLEDNKFTIMVDCGVLRTEAETSRRYPMITREIAEKLDAVFLTHSHEDHSAALPYLYHLGYKGKVYATAPTIWQTQYYLHEWQAFEQKKGWVSPHTSTAAKTIEFVRLNEQTVNTWLPLAGLPISFMFGRAGHIAGSAWYVFSNHDQQTVFFSGDYSLESTCTHYDLPLIGRKVDLALMDGAYGIENTPQRELVRNIMDTAEAITARGKKLLIPVPLIGRSLDLFTCHAGRYPGKTIFIDRSLAKHLEAQLQQRFWLKKAVAEKLISTFKESISTNSTSERHKQIFFVLEKEVPHFLERDCSDCYEVLFSGPRHSPLLNLLASRYPAVPVHYKKYHVHPRLSETELLVRHLKPAETIFTHNREEVVQALQEHMRSHHFS</sequence>
<dbReference type="STRING" id="1503961.SAMN05421736_11871"/>
<protein>
    <submittedName>
        <fullName evidence="2">RNA processing exonuclease, beta-lactamase fold, Cft2 family</fullName>
    </submittedName>
</protein>
<dbReference type="SUPFAM" id="SSF56281">
    <property type="entry name" value="Metallo-hydrolase/oxidoreductase"/>
    <property type="match status" value="1"/>
</dbReference>
<dbReference type="PANTHER" id="PTHR11203">
    <property type="entry name" value="CLEAVAGE AND POLYADENYLATION SPECIFICITY FACTOR FAMILY MEMBER"/>
    <property type="match status" value="1"/>
</dbReference>
<dbReference type="InterPro" id="IPR050698">
    <property type="entry name" value="MBL"/>
</dbReference>
<dbReference type="InterPro" id="IPR001279">
    <property type="entry name" value="Metallo-B-lactamas"/>
</dbReference>
<accession>A0A1H3U572</accession>
<organism evidence="2 3">
    <name type="scientific">Evansella caseinilytica</name>
    <dbReference type="NCBI Taxonomy" id="1503961"/>
    <lineage>
        <taxon>Bacteria</taxon>
        <taxon>Bacillati</taxon>
        <taxon>Bacillota</taxon>
        <taxon>Bacilli</taxon>
        <taxon>Bacillales</taxon>
        <taxon>Bacillaceae</taxon>
        <taxon>Evansella</taxon>
    </lineage>
</organism>
<dbReference type="GO" id="GO:0004527">
    <property type="term" value="F:exonuclease activity"/>
    <property type="evidence" value="ECO:0007669"/>
    <property type="project" value="UniProtKB-KW"/>
</dbReference>
<dbReference type="AlphaFoldDB" id="A0A1H3U572"/>
<reference evidence="3" key="1">
    <citation type="submission" date="2016-10" db="EMBL/GenBank/DDBJ databases">
        <authorList>
            <person name="Varghese N."/>
            <person name="Submissions S."/>
        </authorList>
    </citation>
    <scope>NUCLEOTIDE SEQUENCE [LARGE SCALE GENOMIC DNA]</scope>
    <source>
        <strain evidence="3">SP</strain>
    </source>
</reference>
<name>A0A1H3U572_9BACI</name>
<keyword evidence="3" id="KW-1185">Reference proteome</keyword>
<dbReference type="PANTHER" id="PTHR11203:SF37">
    <property type="entry name" value="INTEGRATOR COMPLEX SUBUNIT 11"/>
    <property type="match status" value="1"/>
</dbReference>
<dbReference type="Proteomes" id="UP000198935">
    <property type="component" value="Unassembled WGS sequence"/>
</dbReference>
<gene>
    <name evidence="2" type="ORF">SAMN05421736_11871</name>
</gene>
<dbReference type="Gene3D" id="3.60.15.10">
    <property type="entry name" value="Ribonuclease Z/Hydroxyacylglutathione hydrolase-like"/>
    <property type="match status" value="1"/>
</dbReference>
<dbReference type="InterPro" id="IPR036866">
    <property type="entry name" value="RibonucZ/Hydroxyglut_hydro"/>
</dbReference>
<dbReference type="SMART" id="SM00849">
    <property type="entry name" value="Lactamase_B"/>
    <property type="match status" value="1"/>
</dbReference>
<evidence type="ECO:0000313" key="2">
    <source>
        <dbReference type="EMBL" id="SDZ57437.1"/>
    </source>
</evidence>
<dbReference type="Pfam" id="PF00753">
    <property type="entry name" value="Lactamase_B"/>
    <property type="match status" value="1"/>
</dbReference>
<proteinExistence type="predicted"/>
<evidence type="ECO:0000259" key="1">
    <source>
        <dbReference type="SMART" id="SM00849"/>
    </source>
</evidence>